<feature type="transmembrane region" description="Helical" evidence="9">
    <location>
        <begin position="294"/>
        <end position="313"/>
    </location>
</feature>
<keyword evidence="5 9" id="KW-0653">Protein transport</keyword>
<evidence type="ECO:0000256" key="4">
    <source>
        <dbReference type="ARBA" id="ARBA00022824"/>
    </source>
</evidence>
<keyword evidence="3 9" id="KW-0812">Transmembrane</keyword>
<evidence type="ECO:0000256" key="7">
    <source>
        <dbReference type="ARBA" id="ARBA00023034"/>
    </source>
</evidence>
<feature type="transmembrane region" description="Helical" evidence="9">
    <location>
        <begin position="254"/>
        <end position="273"/>
    </location>
</feature>
<feature type="compositionally biased region" description="Gly residues" evidence="10">
    <location>
        <begin position="48"/>
        <end position="58"/>
    </location>
</feature>
<dbReference type="AlphaFoldDB" id="A0A8B8A0Y2"/>
<evidence type="ECO:0000313" key="12">
    <source>
        <dbReference type="RefSeq" id="XP_022110645.1"/>
    </source>
</evidence>
<dbReference type="GO" id="GO:0005793">
    <property type="term" value="C:endoplasmic reticulum-Golgi intermediate compartment"/>
    <property type="evidence" value="ECO:0007669"/>
    <property type="project" value="UniProtKB-UniRule"/>
</dbReference>
<dbReference type="GO" id="GO:0000139">
    <property type="term" value="C:Golgi membrane"/>
    <property type="evidence" value="ECO:0007669"/>
    <property type="project" value="UniProtKB-SubCell"/>
</dbReference>
<keyword evidence="8 9" id="KW-0472">Membrane</keyword>
<dbReference type="GO" id="GO:0015031">
    <property type="term" value="P:protein transport"/>
    <property type="evidence" value="ECO:0007669"/>
    <property type="project" value="UniProtKB-KW"/>
</dbReference>
<keyword evidence="11" id="KW-1185">Reference proteome</keyword>
<name>A0A8B8A0Y2_ACAPL</name>
<evidence type="ECO:0000256" key="5">
    <source>
        <dbReference type="ARBA" id="ARBA00022927"/>
    </source>
</evidence>
<feature type="compositionally biased region" description="Low complexity" evidence="10">
    <location>
        <begin position="59"/>
        <end position="77"/>
    </location>
</feature>
<evidence type="ECO:0000256" key="6">
    <source>
        <dbReference type="ARBA" id="ARBA00022989"/>
    </source>
</evidence>
<feature type="transmembrane region" description="Helical" evidence="9">
    <location>
        <begin position="228"/>
        <end position="248"/>
    </location>
</feature>
<evidence type="ECO:0000256" key="10">
    <source>
        <dbReference type="SAM" id="MobiDB-lite"/>
    </source>
</evidence>
<feature type="transmembrane region" description="Helical" evidence="9">
    <location>
        <begin position="163"/>
        <end position="182"/>
    </location>
</feature>
<feature type="compositionally biased region" description="Basic residues" evidence="10">
    <location>
        <begin position="7"/>
        <end position="26"/>
    </location>
</feature>
<dbReference type="GO" id="GO:0006888">
    <property type="term" value="P:endoplasmic reticulum to Golgi vesicle-mediated transport"/>
    <property type="evidence" value="ECO:0007669"/>
    <property type="project" value="UniProtKB-UniRule"/>
</dbReference>
<feature type="region of interest" description="Disordered" evidence="10">
    <location>
        <begin position="1"/>
        <end position="78"/>
    </location>
</feature>
<protein>
    <recommendedName>
        <fullName evidence="9">Protein YIF1</fullName>
    </recommendedName>
</protein>
<dbReference type="PANTHER" id="PTHR14083">
    <property type="entry name" value="YIP1 INTERACTING FACTOR HOMOLOG YIF1 PROTEIN"/>
    <property type="match status" value="1"/>
</dbReference>
<gene>
    <name evidence="12" type="primary">LOC110990114</name>
</gene>
<feature type="transmembrane region" description="Helical" evidence="9">
    <location>
        <begin position="194"/>
        <end position="216"/>
    </location>
</feature>
<dbReference type="KEGG" id="aplc:110990114"/>
<evidence type="ECO:0000256" key="8">
    <source>
        <dbReference type="ARBA" id="ARBA00023136"/>
    </source>
</evidence>
<dbReference type="PANTHER" id="PTHR14083:SF0">
    <property type="entry name" value="YIP1D-INTERACTING FACTOR 1, ISOFORM C"/>
    <property type="match status" value="1"/>
</dbReference>
<evidence type="ECO:0000256" key="3">
    <source>
        <dbReference type="ARBA" id="ARBA00022692"/>
    </source>
</evidence>
<reference evidence="12" key="1">
    <citation type="submission" date="2025-08" db="UniProtKB">
        <authorList>
            <consortium name="RefSeq"/>
        </authorList>
    </citation>
    <scope>IDENTIFICATION</scope>
</reference>
<keyword evidence="7 9" id="KW-0333">Golgi apparatus</keyword>
<keyword evidence="6 9" id="KW-1133">Transmembrane helix</keyword>
<dbReference type="InterPro" id="IPR005578">
    <property type="entry name" value="Yif1_fam"/>
</dbReference>
<dbReference type="Proteomes" id="UP000694845">
    <property type="component" value="Unplaced"/>
</dbReference>
<dbReference type="GeneID" id="110990114"/>
<evidence type="ECO:0000256" key="1">
    <source>
        <dbReference type="ARBA" id="ARBA00009727"/>
    </source>
</evidence>
<dbReference type="OrthoDB" id="337750at2759"/>
<dbReference type="Pfam" id="PF03878">
    <property type="entry name" value="YIF1"/>
    <property type="match status" value="1"/>
</dbReference>
<keyword evidence="4 9" id="KW-0256">Endoplasmic reticulum</keyword>
<comment type="similarity">
    <text evidence="1 9">Belongs to the YIF1 family.</text>
</comment>
<evidence type="ECO:0000256" key="2">
    <source>
        <dbReference type="ARBA" id="ARBA00022448"/>
    </source>
</evidence>
<comment type="function">
    <text evidence="9">Has a role in transport between endoplasmic reticulum and Golgi.</text>
</comment>
<dbReference type="GO" id="GO:0030134">
    <property type="term" value="C:COPII-coated ER to Golgi transport vesicle"/>
    <property type="evidence" value="ECO:0007669"/>
    <property type="project" value="TreeGrafter"/>
</dbReference>
<evidence type="ECO:0000256" key="9">
    <source>
        <dbReference type="RuleBase" id="RU368073"/>
    </source>
</evidence>
<sequence length="324" mass="36191">MDVPAGFRHRKSSQQAQGHHRRPQRSKGHDGPTPLFDDTSSMGPGQPGPGGGFQGQGSYGQPQQQQQPPGMMYPGQQLMNDPMANMAMQYGASLADHGKDVVEKQFDRFMSLSKLKYYFAVDTTYVAKKLAILLCPFTHTEWAINYQQDEPVAPRYEVNAPDLYIPVMGLVTYILLAGVALGRQDRFSPEQLGMQASTALVWLIIEIVAVLLTLYVMNIHTALRKLDLVAFCGYKYVGMIVCLLASILFQSIGYYIALLYSSVSIMFFVVRNMKLIILPESHEDSIGHGNKRRLYLLLFIAVLQPVFIFWLTAHLTGGPLKAKI</sequence>
<evidence type="ECO:0000313" key="11">
    <source>
        <dbReference type="Proteomes" id="UP000694845"/>
    </source>
</evidence>
<organism evidence="11 12">
    <name type="scientific">Acanthaster planci</name>
    <name type="common">Crown-of-thorns starfish</name>
    <dbReference type="NCBI Taxonomy" id="133434"/>
    <lineage>
        <taxon>Eukaryota</taxon>
        <taxon>Metazoa</taxon>
        <taxon>Echinodermata</taxon>
        <taxon>Eleutherozoa</taxon>
        <taxon>Asterozoa</taxon>
        <taxon>Asteroidea</taxon>
        <taxon>Valvatacea</taxon>
        <taxon>Valvatida</taxon>
        <taxon>Acanthasteridae</taxon>
        <taxon>Acanthaster</taxon>
    </lineage>
</organism>
<keyword evidence="2 9" id="KW-0813">Transport</keyword>
<dbReference type="GO" id="GO:0005789">
    <property type="term" value="C:endoplasmic reticulum membrane"/>
    <property type="evidence" value="ECO:0007669"/>
    <property type="project" value="UniProtKB-SubCell"/>
</dbReference>
<dbReference type="RefSeq" id="XP_022110645.1">
    <property type="nucleotide sequence ID" value="XM_022254953.1"/>
</dbReference>
<proteinExistence type="inferred from homology"/>
<comment type="subcellular location">
    <subcellularLocation>
        <location evidence="9">Endoplasmic reticulum membrane</location>
        <topology evidence="9">Multi-pass membrane protein</topology>
    </subcellularLocation>
    <subcellularLocation>
        <location evidence="9">Golgi apparatus membrane</location>
        <topology evidence="9">Multi-pass membrane protein</topology>
    </subcellularLocation>
</comment>
<accession>A0A8B8A0Y2</accession>